<dbReference type="RefSeq" id="WP_345642120.1">
    <property type="nucleotide sequence ID" value="NZ_BAABEP010000004.1"/>
</dbReference>
<feature type="domain" description="Knr4/Smi1-like" evidence="2">
    <location>
        <begin position="356"/>
        <end position="485"/>
    </location>
</feature>
<evidence type="ECO:0000256" key="1">
    <source>
        <dbReference type="SAM" id="MobiDB-lite"/>
    </source>
</evidence>
<dbReference type="InterPro" id="IPR040964">
    <property type="entry name" value="SBD"/>
</dbReference>
<dbReference type="Gene3D" id="2.60.120.260">
    <property type="entry name" value="Galactose-binding domain-like"/>
    <property type="match status" value="1"/>
</dbReference>
<name>A0ABP7EAZ2_9ACTN</name>
<accession>A0ABP7EAZ2</accession>
<dbReference type="InterPro" id="IPR037883">
    <property type="entry name" value="Knr4/Smi1-like_sf"/>
</dbReference>
<evidence type="ECO:0000259" key="2">
    <source>
        <dbReference type="SMART" id="SM00860"/>
    </source>
</evidence>
<dbReference type="SUPFAM" id="SSF160631">
    <property type="entry name" value="SMI1/KNR4-like"/>
    <property type="match status" value="1"/>
</dbReference>
<comment type="caution">
    <text evidence="3">The sequence shown here is derived from an EMBL/GenBank/DDBJ whole genome shotgun (WGS) entry which is preliminary data.</text>
</comment>
<sequence>MTAVPEALAFRTERRLPGGHEWVADRGVLVVFAPGDPVELAQLCWRDRDGAEATVDFDRDTGGFLGVRLAADGTSYAWRGHREEDPPERVPHRLRTLRPEGEGELRLLVEDGGAPVVRVSWTDTSGGGGCVTLRGEPLASGELTGRVRAVAASGEHTAAGEVAENVLDDTAAKWLTHRRGEGDLLDFTMAEPVRVRHYALASANDAPDRDPRSWVLKGSADGLTWTLLDKRTEESFPGRHQERGFDVTARAGAAYRHFRLEIVANWGSPHTQLSRVRLFAEPPAPDSFTGQLRRAGRPPVPYEGTAERPGPALTTAEQWRAYLTEYSADMLRVAEEGEMDEVAPEQRAASWLGGPGASEERLTALEERLGAPLPPSYRSFLAASDGWGRISLFMWELRGTDSVAPLRDAEPVTWEIIRGEDDDEWEEDRALMDRAVLVSGHGDAQYWLLDPGDVSPDGEWAAYVWASWYPGLSERYASFAALVASERESFEEIQGREGHPVRPEGADELLAQGRDLALRGEVDDALAAFGRAAEKGSGAASYLKVVLSAFLDSRATHHELRGVLHHGHVVEAIGEEQIRAEAVPLLLRCAAQARPGSAGLSARFLADALPGFPGLPVDATGDATVPAWEAWAAAYDAPPLPEPPAFEAALETARGLARGGRTDEAWAVIEEALPAWRPLSPHQVAPVVLLTDPVLRPVLTPRRARAVVCTPRGAQPA</sequence>
<proteinExistence type="predicted"/>
<evidence type="ECO:0000313" key="4">
    <source>
        <dbReference type="Proteomes" id="UP001499884"/>
    </source>
</evidence>
<dbReference type="Pfam" id="PF17882">
    <property type="entry name" value="SBD"/>
    <property type="match status" value="1"/>
</dbReference>
<evidence type="ECO:0000313" key="3">
    <source>
        <dbReference type="EMBL" id="GAA3715938.1"/>
    </source>
</evidence>
<dbReference type="InterPro" id="IPR018958">
    <property type="entry name" value="Knr4/Smi1-like_dom"/>
</dbReference>
<feature type="region of interest" description="Disordered" evidence="1">
    <location>
        <begin position="285"/>
        <end position="311"/>
    </location>
</feature>
<dbReference type="EMBL" id="BAABEP010000004">
    <property type="protein sequence ID" value="GAA3715938.1"/>
    <property type="molecule type" value="Genomic_DNA"/>
</dbReference>
<keyword evidence="4" id="KW-1185">Reference proteome</keyword>
<dbReference type="Proteomes" id="UP001499884">
    <property type="component" value="Unassembled WGS sequence"/>
</dbReference>
<gene>
    <name evidence="3" type="ORF">GCM10023082_12030</name>
</gene>
<dbReference type="SUPFAM" id="SSF49785">
    <property type="entry name" value="Galactose-binding domain-like"/>
    <property type="match status" value="1"/>
</dbReference>
<dbReference type="Gene3D" id="3.40.1580.10">
    <property type="entry name" value="SMI1/KNR4-like"/>
    <property type="match status" value="1"/>
</dbReference>
<protein>
    <recommendedName>
        <fullName evidence="2">Knr4/Smi1-like domain-containing protein</fullName>
    </recommendedName>
</protein>
<dbReference type="SMART" id="SM00860">
    <property type="entry name" value="SMI1_KNR4"/>
    <property type="match status" value="1"/>
</dbReference>
<dbReference type="Pfam" id="PF09346">
    <property type="entry name" value="SMI1_KNR4"/>
    <property type="match status" value="1"/>
</dbReference>
<reference evidence="4" key="1">
    <citation type="journal article" date="2019" name="Int. J. Syst. Evol. Microbiol.">
        <title>The Global Catalogue of Microorganisms (GCM) 10K type strain sequencing project: providing services to taxonomists for standard genome sequencing and annotation.</title>
        <authorList>
            <consortium name="The Broad Institute Genomics Platform"/>
            <consortium name="The Broad Institute Genome Sequencing Center for Infectious Disease"/>
            <person name="Wu L."/>
            <person name="Ma J."/>
        </authorList>
    </citation>
    <scope>NUCLEOTIDE SEQUENCE [LARGE SCALE GENOMIC DNA]</scope>
    <source>
        <strain evidence="4">JCM 30846</strain>
    </source>
</reference>
<organism evidence="3 4">
    <name type="scientific">Streptomyces tremellae</name>
    <dbReference type="NCBI Taxonomy" id="1124239"/>
    <lineage>
        <taxon>Bacteria</taxon>
        <taxon>Bacillati</taxon>
        <taxon>Actinomycetota</taxon>
        <taxon>Actinomycetes</taxon>
        <taxon>Kitasatosporales</taxon>
        <taxon>Streptomycetaceae</taxon>
        <taxon>Streptomyces</taxon>
    </lineage>
</organism>
<dbReference type="InterPro" id="IPR008979">
    <property type="entry name" value="Galactose-bd-like_sf"/>
</dbReference>